<dbReference type="Gene3D" id="2.60.40.420">
    <property type="entry name" value="Cupredoxins - blue copper proteins"/>
    <property type="match status" value="1"/>
</dbReference>
<evidence type="ECO:0000313" key="2">
    <source>
        <dbReference type="EMBL" id="RLM87147.1"/>
    </source>
</evidence>
<name>A0A3L6QTJ5_PANMI</name>
<comment type="caution">
    <text evidence="2">The sequence shown here is derived from an EMBL/GenBank/DDBJ whole genome shotgun (WGS) entry which is preliminary data.</text>
</comment>
<dbReference type="STRING" id="4540.A0A3L6QTJ5"/>
<sequence length="210" mass="22530">MQPCSITFQRVEWMAPPPYGGQSGWPLGPWEAGSQPWRVNDSVPAKSAETPWCPDKISGPQFTAKRTEAQRSNLLFLLVALMLRSPTAAMSWLLVVAVLAGFTVDLSAATDHIVGANHGWNPNINYSLWSSNQTFYVGDLICKSSSLAEQNVDPLRLHSRPSVPMTRRGCAAFRGSTGAQGEASEAALRTRSAVWLAAIAVGAAAIGAFC</sequence>
<reference evidence="3" key="1">
    <citation type="journal article" date="2019" name="Nat. Commun.">
        <title>The genome of broomcorn millet.</title>
        <authorList>
            <person name="Zou C."/>
            <person name="Miki D."/>
            <person name="Li D."/>
            <person name="Tang Q."/>
            <person name="Xiao L."/>
            <person name="Rajput S."/>
            <person name="Deng P."/>
            <person name="Jia W."/>
            <person name="Huang R."/>
            <person name="Zhang M."/>
            <person name="Sun Y."/>
            <person name="Hu J."/>
            <person name="Fu X."/>
            <person name="Schnable P.S."/>
            <person name="Li F."/>
            <person name="Zhang H."/>
            <person name="Feng B."/>
            <person name="Zhu X."/>
            <person name="Liu R."/>
            <person name="Schnable J.C."/>
            <person name="Zhu J.-K."/>
            <person name="Zhang H."/>
        </authorList>
    </citation>
    <scope>NUCLEOTIDE SEQUENCE [LARGE SCALE GENOMIC DNA]</scope>
</reference>
<dbReference type="InterPro" id="IPR008972">
    <property type="entry name" value="Cupredoxin"/>
</dbReference>
<evidence type="ECO:0000256" key="1">
    <source>
        <dbReference type="SAM" id="Phobius"/>
    </source>
</evidence>
<dbReference type="Proteomes" id="UP000275267">
    <property type="component" value="Unassembled WGS sequence"/>
</dbReference>
<gene>
    <name evidence="2" type="ORF">C2845_PM04G23840</name>
</gene>
<accession>A0A3L6QTJ5</accession>
<protein>
    <submittedName>
        <fullName evidence="2">Lamin-like protein</fullName>
    </submittedName>
</protein>
<dbReference type="EMBL" id="PQIB02000011">
    <property type="protein sequence ID" value="RLM87147.1"/>
    <property type="molecule type" value="Genomic_DNA"/>
</dbReference>
<dbReference type="SUPFAM" id="SSF49503">
    <property type="entry name" value="Cupredoxins"/>
    <property type="match status" value="1"/>
</dbReference>
<keyword evidence="1" id="KW-0472">Membrane</keyword>
<feature type="transmembrane region" description="Helical" evidence="1">
    <location>
        <begin position="74"/>
        <end position="102"/>
    </location>
</feature>
<evidence type="ECO:0000313" key="3">
    <source>
        <dbReference type="Proteomes" id="UP000275267"/>
    </source>
</evidence>
<organism evidence="2 3">
    <name type="scientific">Panicum miliaceum</name>
    <name type="common">Proso millet</name>
    <name type="synonym">Broomcorn millet</name>
    <dbReference type="NCBI Taxonomy" id="4540"/>
    <lineage>
        <taxon>Eukaryota</taxon>
        <taxon>Viridiplantae</taxon>
        <taxon>Streptophyta</taxon>
        <taxon>Embryophyta</taxon>
        <taxon>Tracheophyta</taxon>
        <taxon>Spermatophyta</taxon>
        <taxon>Magnoliopsida</taxon>
        <taxon>Liliopsida</taxon>
        <taxon>Poales</taxon>
        <taxon>Poaceae</taxon>
        <taxon>PACMAD clade</taxon>
        <taxon>Panicoideae</taxon>
        <taxon>Panicodae</taxon>
        <taxon>Paniceae</taxon>
        <taxon>Panicinae</taxon>
        <taxon>Panicum</taxon>
        <taxon>Panicum sect. Panicum</taxon>
    </lineage>
</organism>
<keyword evidence="1" id="KW-1133">Transmembrane helix</keyword>
<keyword evidence="3" id="KW-1185">Reference proteome</keyword>
<proteinExistence type="predicted"/>
<dbReference type="AlphaFoldDB" id="A0A3L6QTJ5"/>
<keyword evidence="1" id="KW-0812">Transmembrane</keyword>
<dbReference type="OrthoDB" id="2012289at2759"/>